<dbReference type="Proteomes" id="UP000272010">
    <property type="component" value="Plasmid pYEE1"/>
</dbReference>
<keyword evidence="1" id="KW-0614">Plasmid</keyword>
<sequence length="145" mass="15975">MTLEPRTAPLVPVSWGELLDKITILEIKADRIEDAAARANVARELALLREIAAPVLPQPGLAALIEALRSINCALWEIEDAIRARDAAARFDAEFIRLARAVYLTNDERAALKRKINVLLRSVLVEEKSYGRPPAAEPDAGGRTR</sequence>
<gene>
    <name evidence="1" type="ORF">PY32053_03906</name>
</gene>
<proteinExistence type="predicted"/>
<dbReference type="RefSeq" id="WP_120444175.1">
    <property type="nucleotide sequence ID" value="NZ_CP031079.1"/>
</dbReference>
<accession>A0A386USV6</accession>
<reference evidence="2" key="1">
    <citation type="submission" date="2018-07" db="EMBL/GenBank/DDBJ databases">
        <title>Genome Structure of the Opportunistic Pathogen Paracoccus yeei (Alphaproteobacteria) and Identification of Putative Virulence Factors.</title>
        <authorList>
            <person name="Lasek R."/>
            <person name="Szuplewska M."/>
            <person name="Mitura M."/>
            <person name="Decewicz P."/>
            <person name="Chmielowska C."/>
            <person name="Pawlot A."/>
            <person name="Sentkowska D."/>
            <person name="Czarnecki J."/>
            <person name="Bartosik D."/>
        </authorList>
    </citation>
    <scope>NUCLEOTIDE SEQUENCE [LARGE SCALE GENOMIC DNA]</scope>
    <source>
        <strain evidence="2">CCUG 32053</strain>
        <plasmid evidence="2">pyee1</plasmid>
    </source>
</reference>
<evidence type="ECO:0000313" key="1">
    <source>
        <dbReference type="EMBL" id="AYF03448.1"/>
    </source>
</evidence>
<evidence type="ECO:0000313" key="2">
    <source>
        <dbReference type="Proteomes" id="UP000272010"/>
    </source>
</evidence>
<name>A0A386USV6_9RHOB</name>
<geneLocation type="plasmid" evidence="2">
    <name>pyee1</name>
</geneLocation>
<dbReference type="AlphaFoldDB" id="A0A386USV6"/>
<dbReference type="Pfam" id="PF19662">
    <property type="entry name" value="DUF6165"/>
    <property type="match status" value="1"/>
</dbReference>
<protein>
    <submittedName>
        <fullName evidence="1">Uncharacterized protein</fullName>
    </submittedName>
</protein>
<dbReference type="EMBL" id="CP031079">
    <property type="protein sequence ID" value="AYF03448.1"/>
    <property type="molecule type" value="Genomic_DNA"/>
</dbReference>
<organism evidence="1 2">
    <name type="scientific">Paracoccus yeei</name>
    <dbReference type="NCBI Taxonomy" id="147645"/>
    <lineage>
        <taxon>Bacteria</taxon>
        <taxon>Pseudomonadati</taxon>
        <taxon>Pseudomonadota</taxon>
        <taxon>Alphaproteobacteria</taxon>
        <taxon>Rhodobacterales</taxon>
        <taxon>Paracoccaceae</taxon>
        <taxon>Paracoccus</taxon>
    </lineage>
</organism>
<dbReference type="InterPro" id="IPR046163">
    <property type="entry name" value="DUF6165"/>
</dbReference>